<evidence type="ECO:0000256" key="6">
    <source>
        <dbReference type="ARBA" id="ARBA00022729"/>
    </source>
</evidence>
<comment type="pathway">
    <text evidence="2 12">Glycan metabolism; pectin degradation; 2-dehydro-3-deoxy-D-gluconate from pectin: step 1/5.</text>
</comment>
<comment type="subcellular location">
    <subcellularLocation>
        <location evidence="1 12">Secreted</location>
    </subcellularLocation>
</comment>
<dbReference type="FunFam" id="2.160.20.10:FF:000014">
    <property type="entry name" value="Pectinesterase"/>
    <property type="match status" value="1"/>
</dbReference>
<comment type="function">
    <text evidence="12">Involved in maceration and soft-rotting of plant tissue.</text>
</comment>
<name>A0A9W9G8G6_9EURO</name>
<dbReference type="GO" id="GO:0042545">
    <property type="term" value="P:cell wall modification"/>
    <property type="evidence" value="ECO:0007669"/>
    <property type="project" value="UniProtKB-UniRule"/>
</dbReference>
<dbReference type="AlphaFoldDB" id="A0A9W9G8G6"/>
<evidence type="ECO:0000256" key="4">
    <source>
        <dbReference type="ARBA" id="ARBA00013229"/>
    </source>
</evidence>
<evidence type="ECO:0000256" key="3">
    <source>
        <dbReference type="ARBA" id="ARBA00008891"/>
    </source>
</evidence>
<dbReference type="InterPro" id="IPR000070">
    <property type="entry name" value="Pectinesterase_cat"/>
</dbReference>
<feature type="chain" id="PRO_5041013624" description="Pectinesterase" evidence="12">
    <location>
        <begin position="19"/>
        <end position="327"/>
    </location>
</feature>
<organism evidence="14 15">
    <name type="scientific">Penicillium angulare</name>
    <dbReference type="NCBI Taxonomy" id="116970"/>
    <lineage>
        <taxon>Eukaryota</taxon>
        <taxon>Fungi</taxon>
        <taxon>Dikarya</taxon>
        <taxon>Ascomycota</taxon>
        <taxon>Pezizomycotina</taxon>
        <taxon>Eurotiomycetes</taxon>
        <taxon>Eurotiomycetidae</taxon>
        <taxon>Eurotiales</taxon>
        <taxon>Aspergillaceae</taxon>
        <taxon>Penicillium</taxon>
    </lineage>
</organism>
<dbReference type="EMBL" id="JAPQKH010000002">
    <property type="protein sequence ID" value="KAJ5113914.1"/>
    <property type="molecule type" value="Genomic_DNA"/>
</dbReference>
<evidence type="ECO:0000256" key="8">
    <source>
        <dbReference type="ARBA" id="ARBA00023085"/>
    </source>
</evidence>
<dbReference type="PANTHER" id="PTHR31321">
    <property type="entry name" value="ACYL-COA THIOESTER HYDROLASE YBHC-RELATED"/>
    <property type="match status" value="1"/>
</dbReference>
<keyword evidence="9 12" id="KW-0961">Cell wall biogenesis/degradation</keyword>
<dbReference type="Gene3D" id="2.160.20.10">
    <property type="entry name" value="Single-stranded right-handed beta-helix, Pectin lyase-like"/>
    <property type="match status" value="1"/>
</dbReference>
<dbReference type="PROSITE" id="PS00503">
    <property type="entry name" value="PECTINESTERASE_2"/>
    <property type="match status" value="1"/>
</dbReference>
<reference evidence="14" key="1">
    <citation type="submission" date="2022-11" db="EMBL/GenBank/DDBJ databases">
        <authorList>
            <person name="Petersen C."/>
        </authorList>
    </citation>
    <scope>NUCLEOTIDE SEQUENCE</scope>
    <source>
        <strain evidence="14">IBT 30069</strain>
    </source>
</reference>
<reference evidence="14" key="2">
    <citation type="journal article" date="2023" name="IMA Fungus">
        <title>Comparative genomic study of the Penicillium genus elucidates a diverse pangenome and 15 lateral gene transfer events.</title>
        <authorList>
            <person name="Petersen C."/>
            <person name="Sorensen T."/>
            <person name="Nielsen M.R."/>
            <person name="Sondergaard T.E."/>
            <person name="Sorensen J.L."/>
            <person name="Fitzpatrick D.A."/>
            <person name="Frisvad J.C."/>
            <person name="Nielsen K.L."/>
        </authorList>
    </citation>
    <scope>NUCLEOTIDE SEQUENCE</scope>
    <source>
        <strain evidence="14">IBT 30069</strain>
    </source>
</reference>
<dbReference type="EC" id="3.1.1.11" evidence="4 12"/>
<dbReference type="InterPro" id="IPR033131">
    <property type="entry name" value="Pectinesterase_Asp_AS"/>
</dbReference>
<evidence type="ECO:0000313" key="14">
    <source>
        <dbReference type="EMBL" id="KAJ5113914.1"/>
    </source>
</evidence>
<evidence type="ECO:0000256" key="7">
    <source>
        <dbReference type="ARBA" id="ARBA00022801"/>
    </source>
</evidence>
<keyword evidence="8 12" id="KW-0063">Aspartyl esterase</keyword>
<comment type="caution">
    <text evidence="14">The sequence shown here is derived from an EMBL/GenBank/DDBJ whole genome shotgun (WGS) entry which is preliminary data.</text>
</comment>
<dbReference type="GO" id="GO:0045490">
    <property type="term" value="P:pectin catabolic process"/>
    <property type="evidence" value="ECO:0007669"/>
    <property type="project" value="UniProtKB-UniRule"/>
</dbReference>
<dbReference type="InterPro" id="IPR012334">
    <property type="entry name" value="Pectin_lyas_fold"/>
</dbReference>
<keyword evidence="15" id="KW-1185">Reference proteome</keyword>
<evidence type="ECO:0000256" key="12">
    <source>
        <dbReference type="RuleBase" id="RU000589"/>
    </source>
</evidence>
<dbReference type="GO" id="GO:0030599">
    <property type="term" value="F:pectinesterase activity"/>
    <property type="evidence" value="ECO:0007669"/>
    <property type="project" value="UniProtKB-UniRule"/>
</dbReference>
<evidence type="ECO:0000256" key="5">
    <source>
        <dbReference type="ARBA" id="ARBA00022525"/>
    </source>
</evidence>
<dbReference type="PANTHER" id="PTHR31321:SF57">
    <property type="entry name" value="PECTINESTERASE 53-RELATED"/>
    <property type="match status" value="1"/>
</dbReference>
<keyword evidence="6 12" id="KW-0732">Signal</keyword>
<gene>
    <name evidence="14" type="ORF">N7456_002448</name>
</gene>
<dbReference type="OrthoDB" id="2019149at2759"/>
<accession>A0A9W9G8G6</accession>
<dbReference type="GO" id="GO:0005576">
    <property type="term" value="C:extracellular region"/>
    <property type="evidence" value="ECO:0007669"/>
    <property type="project" value="UniProtKB-SubCell"/>
</dbReference>
<dbReference type="InterPro" id="IPR011050">
    <property type="entry name" value="Pectin_lyase_fold/virulence"/>
</dbReference>
<keyword evidence="5 12" id="KW-0964">Secreted</keyword>
<comment type="catalytic activity">
    <reaction evidence="10 12">
        <text>[(1-&gt;4)-alpha-D-galacturonosyl methyl ester](n) + n H2O = [(1-&gt;4)-alpha-D-galacturonosyl](n) + n methanol + n H(+)</text>
        <dbReference type="Rhea" id="RHEA:22380"/>
        <dbReference type="Rhea" id="RHEA-COMP:14570"/>
        <dbReference type="Rhea" id="RHEA-COMP:14573"/>
        <dbReference type="ChEBI" id="CHEBI:15377"/>
        <dbReference type="ChEBI" id="CHEBI:15378"/>
        <dbReference type="ChEBI" id="CHEBI:17790"/>
        <dbReference type="ChEBI" id="CHEBI:140522"/>
        <dbReference type="ChEBI" id="CHEBI:140523"/>
        <dbReference type="EC" id="3.1.1.11"/>
    </reaction>
</comment>
<feature type="domain" description="Pectinesterase catalytic" evidence="13">
    <location>
        <begin position="43"/>
        <end position="304"/>
    </location>
</feature>
<evidence type="ECO:0000259" key="13">
    <source>
        <dbReference type="Pfam" id="PF01095"/>
    </source>
</evidence>
<keyword evidence="7 12" id="KW-0378">Hydrolase</keyword>
<evidence type="ECO:0000256" key="2">
    <source>
        <dbReference type="ARBA" id="ARBA00005184"/>
    </source>
</evidence>
<evidence type="ECO:0000256" key="1">
    <source>
        <dbReference type="ARBA" id="ARBA00004613"/>
    </source>
</evidence>
<protein>
    <recommendedName>
        <fullName evidence="4 12">Pectinesterase</fullName>
        <ecNumber evidence="4 12">3.1.1.11</ecNumber>
    </recommendedName>
</protein>
<dbReference type="Pfam" id="PF01095">
    <property type="entry name" value="Pectinesterase"/>
    <property type="match status" value="1"/>
</dbReference>
<comment type="similarity">
    <text evidence="3">Belongs to the pectinesterase family.</text>
</comment>
<evidence type="ECO:0000256" key="10">
    <source>
        <dbReference type="ARBA" id="ARBA00047928"/>
    </source>
</evidence>
<dbReference type="SUPFAM" id="SSF51126">
    <property type="entry name" value="Pectin lyase-like"/>
    <property type="match status" value="1"/>
</dbReference>
<evidence type="ECO:0000256" key="11">
    <source>
        <dbReference type="PROSITE-ProRule" id="PRU10040"/>
    </source>
</evidence>
<proteinExistence type="inferred from homology"/>
<dbReference type="Proteomes" id="UP001149165">
    <property type="component" value="Unassembled WGS sequence"/>
</dbReference>
<sequence length="327" mass="34419">MHIPTLLAAVCLGTAVTGAPTEVRRRNTISRTSPPSGCLSVGSSGTYSTIGDALDALDSSASSACIFVYSGTYAEQLKIDFAGELTLYGETTDSGTYKDNTVTITHTISSEDAGSLDLSATVNVVSDGFKMYNINVVNGYGKGAQAVALVGNADQLGFYGCQFSGYQDTLYAKAGTQYYSNCMIEGAVDYIFGDASAWFGECDIVSNGSGAITANSREESTDSAWYAIDNCNVKAASGVDLDGDVYLGRPWRVLARVIYQNSELGSLINSAGWTTMADGATPLYYEYANTGDGSSTSSRKYESSISAGVTKTTVLGSGYADWIDESY</sequence>
<feature type="signal peptide" evidence="12">
    <location>
        <begin position="1"/>
        <end position="18"/>
    </location>
</feature>
<evidence type="ECO:0000256" key="9">
    <source>
        <dbReference type="ARBA" id="ARBA00023316"/>
    </source>
</evidence>
<feature type="active site" evidence="11">
    <location>
        <position position="189"/>
    </location>
</feature>
<evidence type="ECO:0000313" key="15">
    <source>
        <dbReference type="Proteomes" id="UP001149165"/>
    </source>
</evidence>